<dbReference type="PANTHER" id="PTHR21539:SF0">
    <property type="entry name" value="SAGA-ASSOCIATED FACTOR 29"/>
    <property type="match status" value="1"/>
</dbReference>
<dbReference type="Pfam" id="PF07039">
    <property type="entry name" value="SGF29_Tudor"/>
    <property type="match status" value="1"/>
</dbReference>
<feature type="region of interest" description="Disordered" evidence="1">
    <location>
        <begin position="1"/>
        <end position="87"/>
    </location>
</feature>
<feature type="compositionally biased region" description="Low complexity" evidence="1">
    <location>
        <begin position="64"/>
        <end position="86"/>
    </location>
</feature>
<dbReference type="KEGG" id="slb:AWJ20_3091"/>
<dbReference type="InterPro" id="IPR010750">
    <property type="entry name" value="SGF29_tudor-like_dom"/>
</dbReference>
<dbReference type="Proteomes" id="UP000189580">
    <property type="component" value="Chromosome b"/>
</dbReference>
<evidence type="ECO:0000259" key="2">
    <source>
        <dbReference type="PROSITE" id="PS51518"/>
    </source>
</evidence>
<dbReference type="GO" id="GO:0008104">
    <property type="term" value="P:intracellular protein localization"/>
    <property type="evidence" value="ECO:0007669"/>
    <property type="project" value="EnsemblFungi"/>
</dbReference>
<gene>
    <name evidence="3" type="primary">SGF29</name>
    <name evidence="3" type="ORF">AWJ20_3091</name>
</gene>
<dbReference type="AlphaFoldDB" id="A0A167FLV3"/>
<organism evidence="3 4">
    <name type="scientific">Sugiyamaella lignohabitans</name>
    <dbReference type="NCBI Taxonomy" id="796027"/>
    <lineage>
        <taxon>Eukaryota</taxon>
        <taxon>Fungi</taxon>
        <taxon>Dikarya</taxon>
        <taxon>Ascomycota</taxon>
        <taxon>Saccharomycotina</taxon>
        <taxon>Dipodascomycetes</taxon>
        <taxon>Dipodascales</taxon>
        <taxon>Trichomonascaceae</taxon>
        <taxon>Sugiyamaella</taxon>
    </lineage>
</organism>
<evidence type="ECO:0000256" key="1">
    <source>
        <dbReference type="SAM" id="MobiDB-lite"/>
    </source>
</evidence>
<dbReference type="GO" id="GO:0046695">
    <property type="term" value="C:SLIK (SAGA-like) complex"/>
    <property type="evidence" value="ECO:0007669"/>
    <property type="project" value="EnsemblFungi"/>
</dbReference>
<feature type="compositionally biased region" description="Polar residues" evidence="1">
    <location>
        <begin position="1"/>
        <end position="37"/>
    </location>
</feature>
<reference evidence="3 4" key="1">
    <citation type="submission" date="2016-02" db="EMBL/GenBank/DDBJ databases">
        <title>Complete genome sequence and transcriptome regulation of the pentose utilising yeast Sugiyamaella lignohabitans.</title>
        <authorList>
            <person name="Bellasio M."/>
            <person name="Peymann A."/>
            <person name="Valli M."/>
            <person name="Sipitzky M."/>
            <person name="Graf A."/>
            <person name="Sauer M."/>
            <person name="Marx H."/>
            <person name="Mattanovich D."/>
        </authorList>
    </citation>
    <scope>NUCLEOTIDE SEQUENCE [LARGE SCALE GENOMIC DNA]</scope>
    <source>
        <strain evidence="3 4">CBS 10342</strain>
    </source>
</reference>
<feature type="domain" description="SGF29 C-terminal" evidence="2">
    <location>
        <begin position="85"/>
        <end position="219"/>
    </location>
</feature>
<evidence type="ECO:0000313" key="3">
    <source>
        <dbReference type="EMBL" id="ANB15463.1"/>
    </source>
</evidence>
<dbReference type="OrthoDB" id="10265994at2759"/>
<dbReference type="GO" id="GO:0000124">
    <property type="term" value="C:SAGA complex"/>
    <property type="evidence" value="ECO:0007669"/>
    <property type="project" value="EnsemblFungi"/>
</dbReference>
<dbReference type="GO" id="GO:0072742">
    <property type="term" value="P:SAGA complex localization to transcription regulatory region"/>
    <property type="evidence" value="ECO:0007669"/>
    <property type="project" value="EnsemblFungi"/>
</dbReference>
<accession>A0A167FLV3</accession>
<dbReference type="GO" id="GO:0140002">
    <property type="term" value="F:histone H3K4me3 reader activity"/>
    <property type="evidence" value="ECO:0007669"/>
    <property type="project" value="EnsemblFungi"/>
</dbReference>
<dbReference type="InterPro" id="IPR047288">
    <property type="entry name" value="Tudor_SGF29_rpt1"/>
</dbReference>
<keyword evidence="4" id="KW-1185">Reference proteome</keyword>
<name>A0A167FLV3_9ASCO</name>
<dbReference type="RefSeq" id="XP_018737940.1">
    <property type="nucleotide sequence ID" value="XM_018880087.1"/>
</dbReference>
<sequence length="219" mass="23810">MTTLISSAQSISEASTPQFAGSSGSGGTVNISGTLGSNALKKRRRGLDEHAGKTTFNKRGKLGSSSSYSSSSSASAVDNPSSVSDPANIHVGTQVAFRLRKHKGGEEEWIQCEVTKVITEGIRFEVQDPEPDENNNPGQSYKAGIRDIIVVPIDQDNTSLPPFPPHTIVLARYPETTTFYRAEVIDSSKKEGKCRLKFEGEEEEGKETEVERRLVLPIR</sequence>
<dbReference type="Gene3D" id="2.30.30.140">
    <property type="match status" value="2"/>
</dbReference>
<dbReference type="PANTHER" id="PTHR21539">
    <property type="entry name" value="SAGA-ASSOCIATED FACTOR 29"/>
    <property type="match status" value="1"/>
</dbReference>
<dbReference type="InterPro" id="IPR037802">
    <property type="entry name" value="SGF29"/>
</dbReference>
<protein>
    <submittedName>
        <fullName evidence="3">Sgf29p</fullName>
    </submittedName>
</protein>
<evidence type="ECO:0000313" key="4">
    <source>
        <dbReference type="Proteomes" id="UP000189580"/>
    </source>
</evidence>
<dbReference type="PROSITE" id="PS51518">
    <property type="entry name" value="SGF29_C"/>
    <property type="match status" value="1"/>
</dbReference>
<dbReference type="CDD" id="cd20393">
    <property type="entry name" value="Tudor_SGF29_rpt1"/>
    <property type="match status" value="1"/>
</dbReference>
<dbReference type="GO" id="GO:0140671">
    <property type="term" value="C:ADA complex"/>
    <property type="evidence" value="ECO:0007669"/>
    <property type="project" value="EnsemblFungi"/>
</dbReference>
<dbReference type="GeneID" id="30035075"/>
<dbReference type="GO" id="GO:0045944">
    <property type="term" value="P:positive regulation of transcription by RNA polymerase II"/>
    <property type="evidence" value="ECO:0007669"/>
    <property type="project" value="EnsemblFungi"/>
</dbReference>
<dbReference type="EMBL" id="CP014503">
    <property type="protein sequence ID" value="ANB15463.1"/>
    <property type="molecule type" value="Genomic_DNA"/>
</dbReference>
<proteinExistence type="predicted"/>